<sequence>MQLVLSKNQWLFAASLQLECGLGPVLTHGGRDRCSRYPVSYEIEKIVCKLKASETELIFCDCVSQCWFWLVTVPVLPGMIRGSS</sequence>
<evidence type="ECO:0008006" key="3">
    <source>
        <dbReference type="Google" id="ProtNLM"/>
    </source>
</evidence>
<protein>
    <recommendedName>
        <fullName evidence="3">Secreted protein</fullName>
    </recommendedName>
</protein>
<evidence type="ECO:0000313" key="1">
    <source>
        <dbReference type="EMBL" id="KAK7496954.1"/>
    </source>
</evidence>
<keyword evidence="2" id="KW-1185">Reference proteome</keyword>
<reference evidence="1 2" key="1">
    <citation type="journal article" date="2023" name="Sci. Data">
        <title>Genome assembly of the Korean intertidal mud-creeper Batillaria attramentaria.</title>
        <authorList>
            <person name="Patra A.K."/>
            <person name="Ho P.T."/>
            <person name="Jun S."/>
            <person name="Lee S.J."/>
            <person name="Kim Y."/>
            <person name="Won Y.J."/>
        </authorList>
    </citation>
    <scope>NUCLEOTIDE SEQUENCE [LARGE SCALE GENOMIC DNA]</scope>
    <source>
        <strain evidence="1">Wonlab-2016</strain>
    </source>
</reference>
<gene>
    <name evidence="1" type="ORF">BaRGS_00011934</name>
</gene>
<name>A0ABD0LBZ2_9CAEN</name>
<evidence type="ECO:0000313" key="2">
    <source>
        <dbReference type="Proteomes" id="UP001519460"/>
    </source>
</evidence>
<proteinExistence type="predicted"/>
<dbReference type="Proteomes" id="UP001519460">
    <property type="component" value="Unassembled WGS sequence"/>
</dbReference>
<comment type="caution">
    <text evidence="1">The sequence shown here is derived from an EMBL/GenBank/DDBJ whole genome shotgun (WGS) entry which is preliminary data.</text>
</comment>
<dbReference type="AlphaFoldDB" id="A0ABD0LBZ2"/>
<accession>A0ABD0LBZ2</accession>
<organism evidence="1 2">
    <name type="scientific">Batillaria attramentaria</name>
    <dbReference type="NCBI Taxonomy" id="370345"/>
    <lineage>
        <taxon>Eukaryota</taxon>
        <taxon>Metazoa</taxon>
        <taxon>Spiralia</taxon>
        <taxon>Lophotrochozoa</taxon>
        <taxon>Mollusca</taxon>
        <taxon>Gastropoda</taxon>
        <taxon>Caenogastropoda</taxon>
        <taxon>Sorbeoconcha</taxon>
        <taxon>Cerithioidea</taxon>
        <taxon>Batillariidae</taxon>
        <taxon>Batillaria</taxon>
    </lineage>
</organism>
<dbReference type="EMBL" id="JACVVK020000063">
    <property type="protein sequence ID" value="KAK7496954.1"/>
    <property type="molecule type" value="Genomic_DNA"/>
</dbReference>